<evidence type="ECO:0000313" key="2">
    <source>
        <dbReference type="EMBL" id="GEM75235.1"/>
    </source>
</evidence>
<protein>
    <submittedName>
        <fullName evidence="2">Uncharacterized protein</fullName>
    </submittedName>
</protein>
<evidence type="ECO:0000256" key="1">
    <source>
        <dbReference type="SAM" id="Phobius"/>
    </source>
</evidence>
<proteinExistence type="predicted"/>
<sequence>MHLKMKVNEKDQALDLAHKEQTTASSKKNIYSSLKVILMTMAISLLVNFSLRIDFMFLDNGLSERSVTESLQLTMLLITTVTFFRLSQKNQALSYSATLITGFFAALLIREMDYWFDMIHHGIWVYPASLVSILACLKAYQGGKNTINQMANLLQEQSMQLLIVAVVLLLVFSRLYGMGSFWRHIMAEHFVHDVKNIAEEGIELLCYSLIAFSSISTYRKVIR</sequence>
<dbReference type="AlphaFoldDB" id="A0A511QD48"/>
<feature type="transmembrane region" description="Helical" evidence="1">
    <location>
        <begin position="36"/>
        <end position="58"/>
    </location>
</feature>
<name>A0A511QD48_9VIBR</name>
<keyword evidence="1" id="KW-0472">Membrane</keyword>
<feature type="transmembrane region" description="Helical" evidence="1">
    <location>
        <begin position="161"/>
        <end position="182"/>
    </location>
</feature>
<organism evidence="2 3">
    <name type="scientific">Vibrio sagamiensis NBRC 104589</name>
    <dbReference type="NCBI Taxonomy" id="1219064"/>
    <lineage>
        <taxon>Bacteria</taxon>
        <taxon>Pseudomonadati</taxon>
        <taxon>Pseudomonadota</taxon>
        <taxon>Gammaproteobacteria</taxon>
        <taxon>Vibrionales</taxon>
        <taxon>Vibrionaceae</taxon>
        <taxon>Vibrio</taxon>
    </lineage>
</organism>
<evidence type="ECO:0000313" key="3">
    <source>
        <dbReference type="Proteomes" id="UP000321922"/>
    </source>
</evidence>
<gene>
    <name evidence="2" type="ORF">VSA01S_13470</name>
</gene>
<reference evidence="2 3" key="1">
    <citation type="submission" date="2019-07" db="EMBL/GenBank/DDBJ databases">
        <title>Whole genome shotgun sequence of Vibrio sagamiensis NBRC 104589.</title>
        <authorList>
            <person name="Hosoyama A."/>
            <person name="Uohara A."/>
            <person name="Ohji S."/>
            <person name="Ichikawa N."/>
        </authorList>
    </citation>
    <scope>NUCLEOTIDE SEQUENCE [LARGE SCALE GENOMIC DNA]</scope>
    <source>
        <strain evidence="2 3">NBRC 104589</strain>
    </source>
</reference>
<keyword evidence="1" id="KW-0812">Transmembrane</keyword>
<feature type="transmembrane region" description="Helical" evidence="1">
    <location>
        <begin position="121"/>
        <end position="140"/>
    </location>
</feature>
<keyword evidence="3" id="KW-1185">Reference proteome</keyword>
<accession>A0A511QD48</accession>
<dbReference type="Proteomes" id="UP000321922">
    <property type="component" value="Unassembled WGS sequence"/>
</dbReference>
<feature type="transmembrane region" description="Helical" evidence="1">
    <location>
        <begin position="93"/>
        <end position="109"/>
    </location>
</feature>
<comment type="caution">
    <text evidence="2">The sequence shown here is derived from an EMBL/GenBank/DDBJ whole genome shotgun (WGS) entry which is preliminary data.</text>
</comment>
<dbReference type="EMBL" id="BJXJ01000010">
    <property type="protein sequence ID" value="GEM75235.1"/>
    <property type="molecule type" value="Genomic_DNA"/>
</dbReference>
<keyword evidence="1" id="KW-1133">Transmembrane helix</keyword>